<evidence type="ECO:0000259" key="3">
    <source>
        <dbReference type="PROSITE" id="PS50977"/>
    </source>
</evidence>
<keyword evidence="5" id="KW-1185">Reference proteome</keyword>
<evidence type="ECO:0000256" key="2">
    <source>
        <dbReference type="PROSITE-ProRule" id="PRU00335"/>
    </source>
</evidence>
<feature type="DNA-binding region" description="H-T-H motif" evidence="2">
    <location>
        <begin position="39"/>
        <end position="58"/>
    </location>
</feature>
<dbReference type="InterPro" id="IPR050109">
    <property type="entry name" value="HTH-type_TetR-like_transc_reg"/>
</dbReference>
<dbReference type="STRING" id="543877.AM2010_1883"/>
<proteinExistence type="predicted"/>
<keyword evidence="1 2" id="KW-0238">DNA-binding</keyword>
<dbReference type="PANTHER" id="PTHR30055:SF223">
    <property type="entry name" value="HTH-TYPE TRANSCRIPTIONAL REGULATOR UIDR"/>
    <property type="match status" value="1"/>
</dbReference>
<accession>A0A0G3X8Q6</accession>
<dbReference type="Gene3D" id="1.10.357.10">
    <property type="entry name" value="Tetracycline Repressor, domain 2"/>
    <property type="match status" value="1"/>
</dbReference>
<dbReference type="PROSITE" id="PS50977">
    <property type="entry name" value="HTH_TETR_2"/>
    <property type="match status" value="1"/>
</dbReference>
<evidence type="ECO:0000313" key="5">
    <source>
        <dbReference type="Proteomes" id="UP000037643"/>
    </source>
</evidence>
<dbReference type="PANTHER" id="PTHR30055">
    <property type="entry name" value="HTH-TYPE TRANSCRIPTIONAL REGULATOR RUTR"/>
    <property type="match status" value="1"/>
</dbReference>
<dbReference type="EMBL" id="CP011805">
    <property type="protein sequence ID" value="AKM07945.1"/>
    <property type="molecule type" value="Genomic_DNA"/>
</dbReference>
<dbReference type="AlphaFoldDB" id="A0A0G3X8Q6"/>
<dbReference type="SUPFAM" id="SSF46689">
    <property type="entry name" value="Homeodomain-like"/>
    <property type="match status" value="1"/>
</dbReference>
<gene>
    <name evidence="4" type="ORF">AM2010_1883</name>
</gene>
<evidence type="ECO:0000256" key="1">
    <source>
        <dbReference type="ARBA" id="ARBA00023125"/>
    </source>
</evidence>
<reference evidence="4 5" key="1">
    <citation type="submission" date="2015-06" db="EMBL/GenBank/DDBJ databases">
        <authorList>
            <person name="Kim K.M."/>
        </authorList>
    </citation>
    <scope>NUCLEOTIDE SEQUENCE [LARGE SCALE GENOMIC DNA]</scope>
    <source>
        <strain evidence="4 5">KCTC 22370</strain>
    </source>
</reference>
<organism evidence="4 5">
    <name type="scientific">Pelagerythrobacter marensis</name>
    <dbReference type="NCBI Taxonomy" id="543877"/>
    <lineage>
        <taxon>Bacteria</taxon>
        <taxon>Pseudomonadati</taxon>
        <taxon>Pseudomonadota</taxon>
        <taxon>Alphaproteobacteria</taxon>
        <taxon>Sphingomonadales</taxon>
        <taxon>Erythrobacteraceae</taxon>
        <taxon>Pelagerythrobacter</taxon>
    </lineage>
</organism>
<dbReference type="OrthoDB" id="70491at2"/>
<protein>
    <submittedName>
        <fullName evidence="4">Bacterial regulatory s, tetR family protein</fullName>
    </submittedName>
</protein>
<dbReference type="PRINTS" id="PR00455">
    <property type="entry name" value="HTHTETR"/>
</dbReference>
<dbReference type="GO" id="GO:0000976">
    <property type="term" value="F:transcription cis-regulatory region binding"/>
    <property type="evidence" value="ECO:0007669"/>
    <property type="project" value="TreeGrafter"/>
</dbReference>
<sequence>MSTPDMPSPSRRLSRDERRRQLLAVAREIVRDEGSEALTLGHLAQRAGVSKPIPYDHFGSRTGLLAALYRAYDDRQNARMAEAMAAAPPELESQAAVIAGSYVECVVTQASEIPGVSAALSGSAELEAIRLNYESGFMERVRMALARFSPTGEIGLPALRSILGAAEALSFAAVRNEISQTEAASELSAAIADAVRRMPGGSNA</sequence>
<feature type="domain" description="HTH tetR-type" evidence="3">
    <location>
        <begin position="16"/>
        <end position="76"/>
    </location>
</feature>
<dbReference type="KEGG" id="amx:AM2010_1883"/>
<dbReference type="GO" id="GO:0003700">
    <property type="term" value="F:DNA-binding transcription factor activity"/>
    <property type="evidence" value="ECO:0007669"/>
    <property type="project" value="TreeGrafter"/>
</dbReference>
<name>A0A0G3X8Q6_9SPHN</name>
<dbReference type="PATRIC" id="fig|543877.4.peg.1911"/>
<dbReference type="InterPro" id="IPR001647">
    <property type="entry name" value="HTH_TetR"/>
</dbReference>
<evidence type="ECO:0000313" key="4">
    <source>
        <dbReference type="EMBL" id="AKM07945.1"/>
    </source>
</evidence>
<dbReference type="Pfam" id="PF00440">
    <property type="entry name" value="TetR_N"/>
    <property type="match status" value="1"/>
</dbReference>
<dbReference type="InterPro" id="IPR009057">
    <property type="entry name" value="Homeodomain-like_sf"/>
</dbReference>
<dbReference type="RefSeq" id="WP_047806857.1">
    <property type="nucleotide sequence ID" value="NZ_CP011805.1"/>
</dbReference>
<dbReference type="Proteomes" id="UP000037643">
    <property type="component" value="Chromosome"/>
</dbReference>